<reference evidence="3 4" key="1">
    <citation type="submission" date="2024-04" db="EMBL/GenBank/DDBJ databases">
        <authorList>
            <person name="Rising A."/>
            <person name="Reimegard J."/>
            <person name="Sonavane S."/>
            <person name="Akerstrom W."/>
            <person name="Nylinder S."/>
            <person name="Hedman E."/>
            <person name="Kallberg Y."/>
        </authorList>
    </citation>
    <scope>NUCLEOTIDE SEQUENCE [LARGE SCALE GENOMIC DNA]</scope>
</reference>
<evidence type="ECO:0000259" key="2">
    <source>
        <dbReference type="PROSITE" id="PS50004"/>
    </source>
</evidence>
<dbReference type="InterPro" id="IPR000008">
    <property type="entry name" value="C2_dom"/>
</dbReference>
<evidence type="ECO:0000256" key="1">
    <source>
        <dbReference type="SAM" id="Phobius"/>
    </source>
</evidence>
<dbReference type="AlphaFoldDB" id="A0AAV1Z8K7"/>
<feature type="transmembrane region" description="Helical" evidence="1">
    <location>
        <begin position="44"/>
        <end position="64"/>
    </location>
</feature>
<dbReference type="PANTHER" id="PTHR10024:SF234">
    <property type="entry name" value="SYNAPTOTAGMIN-15-RELATED"/>
    <property type="match status" value="1"/>
</dbReference>
<dbReference type="Gene3D" id="2.60.40.150">
    <property type="entry name" value="C2 domain"/>
    <property type="match status" value="1"/>
</dbReference>
<evidence type="ECO:0000313" key="4">
    <source>
        <dbReference type="Proteomes" id="UP001497382"/>
    </source>
</evidence>
<dbReference type="InterPro" id="IPR035892">
    <property type="entry name" value="C2_domain_sf"/>
</dbReference>
<name>A0AAV1Z8K7_9ARAC</name>
<organism evidence="3 4">
    <name type="scientific">Larinioides sclopetarius</name>
    <dbReference type="NCBI Taxonomy" id="280406"/>
    <lineage>
        <taxon>Eukaryota</taxon>
        <taxon>Metazoa</taxon>
        <taxon>Ecdysozoa</taxon>
        <taxon>Arthropoda</taxon>
        <taxon>Chelicerata</taxon>
        <taxon>Arachnida</taxon>
        <taxon>Araneae</taxon>
        <taxon>Araneomorphae</taxon>
        <taxon>Entelegynae</taxon>
        <taxon>Araneoidea</taxon>
        <taxon>Araneidae</taxon>
        <taxon>Larinioides</taxon>
    </lineage>
</organism>
<accession>A0AAV1Z8K7</accession>
<keyword evidence="1" id="KW-0812">Transmembrane</keyword>
<dbReference type="GO" id="GO:0070382">
    <property type="term" value="C:exocytic vesicle"/>
    <property type="evidence" value="ECO:0007669"/>
    <property type="project" value="TreeGrafter"/>
</dbReference>
<keyword evidence="4" id="KW-1185">Reference proteome</keyword>
<dbReference type="PROSITE" id="PS50004">
    <property type="entry name" value="C2"/>
    <property type="match status" value="1"/>
</dbReference>
<comment type="caution">
    <text evidence="3">The sequence shown here is derived from an EMBL/GenBank/DDBJ whole genome shotgun (WGS) entry which is preliminary data.</text>
</comment>
<proteinExistence type="predicted"/>
<sequence>MDLIQMSLTSQVTPTEGSTPLTQSLVAEARTGTDQTTTRDSVHVTLLAGGVALLLLLPLAYTLFRCRRRNHAVYEDIPESNLARKRASRCSQASIYSANQSRPIDFVLPSIPPAFQGLASPGAAETISLSSSESSEIPLWARLALLEPGPTLLGGLNPELYRVGAETPEEEVVFPDGHVGRMWIGLQYDSAGERLLVSLIKIKNLPSRVYGCNNCCDPFVRIYVLPDERRYIQSKMKKKTCNPKFEENFIFQVVIINRRCSVASDCDSDF</sequence>
<dbReference type="PANTHER" id="PTHR10024">
    <property type="entry name" value="SYNAPTOTAGMIN"/>
    <property type="match status" value="1"/>
</dbReference>
<dbReference type="GO" id="GO:0001786">
    <property type="term" value="F:phosphatidylserine binding"/>
    <property type="evidence" value="ECO:0007669"/>
    <property type="project" value="TreeGrafter"/>
</dbReference>
<dbReference type="SUPFAM" id="SSF49562">
    <property type="entry name" value="C2 domain (Calcium/lipid-binding domain, CaLB)"/>
    <property type="match status" value="1"/>
</dbReference>
<dbReference type="EMBL" id="CAXIEN010000027">
    <property type="protein sequence ID" value="CAL1267219.1"/>
    <property type="molecule type" value="Genomic_DNA"/>
</dbReference>
<dbReference type="GO" id="GO:0005886">
    <property type="term" value="C:plasma membrane"/>
    <property type="evidence" value="ECO:0007669"/>
    <property type="project" value="TreeGrafter"/>
</dbReference>
<dbReference type="GO" id="GO:0005509">
    <property type="term" value="F:calcium ion binding"/>
    <property type="evidence" value="ECO:0007669"/>
    <property type="project" value="TreeGrafter"/>
</dbReference>
<feature type="domain" description="C2" evidence="2">
    <location>
        <begin position="178"/>
        <end position="270"/>
    </location>
</feature>
<evidence type="ECO:0000313" key="3">
    <source>
        <dbReference type="EMBL" id="CAL1267219.1"/>
    </source>
</evidence>
<dbReference type="Pfam" id="PF00168">
    <property type="entry name" value="C2"/>
    <property type="match status" value="1"/>
</dbReference>
<protein>
    <recommendedName>
        <fullName evidence="2">C2 domain-containing protein</fullName>
    </recommendedName>
</protein>
<dbReference type="GO" id="GO:0030276">
    <property type="term" value="F:clathrin binding"/>
    <property type="evidence" value="ECO:0007669"/>
    <property type="project" value="TreeGrafter"/>
</dbReference>
<keyword evidence="1" id="KW-1133">Transmembrane helix</keyword>
<dbReference type="GO" id="GO:0000149">
    <property type="term" value="F:SNARE binding"/>
    <property type="evidence" value="ECO:0007669"/>
    <property type="project" value="TreeGrafter"/>
</dbReference>
<dbReference type="GO" id="GO:0005544">
    <property type="term" value="F:calcium-dependent phospholipid binding"/>
    <property type="evidence" value="ECO:0007669"/>
    <property type="project" value="TreeGrafter"/>
</dbReference>
<dbReference type="GO" id="GO:0017156">
    <property type="term" value="P:calcium-ion regulated exocytosis"/>
    <property type="evidence" value="ECO:0007669"/>
    <property type="project" value="TreeGrafter"/>
</dbReference>
<gene>
    <name evidence="3" type="ORF">LARSCL_LOCUS3534</name>
</gene>
<dbReference type="Proteomes" id="UP001497382">
    <property type="component" value="Unassembled WGS sequence"/>
</dbReference>
<keyword evidence="1" id="KW-0472">Membrane</keyword>